<dbReference type="EMBL" id="WNWQ01000196">
    <property type="protein sequence ID" value="KAE9974775.1"/>
    <property type="molecule type" value="Genomic_DNA"/>
</dbReference>
<evidence type="ECO:0000313" key="3">
    <source>
        <dbReference type="EMBL" id="KAE9982430.1"/>
    </source>
</evidence>
<dbReference type="EMBL" id="WNWS01000300">
    <property type="protein sequence ID" value="KAE9971391.1"/>
    <property type="molecule type" value="Genomic_DNA"/>
</dbReference>
<sequence>MSRNDNESSETCLRGGKWRRFVIGGDEALGSPSGLNPQFLSANAAQRAKTGEIDTGFDGKINDWDGFAGLDSLVR</sequence>
<reference evidence="1 4" key="1">
    <citation type="submission" date="2018-12" db="EMBL/GenBank/DDBJ databases">
        <title>Venturia inaequalis Genome Resource.</title>
        <authorList>
            <person name="Lichtner F.J."/>
        </authorList>
    </citation>
    <scope>NUCLEOTIDE SEQUENCE [LARGE SCALE GENOMIC DNA]</scope>
    <source>
        <strain evidence="1 4">120213</strain>
        <strain evidence="2">Bline_iso_100314</strain>
        <strain evidence="3 5">DMI_063113</strain>
    </source>
</reference>
<dbReference type="AlphaFoldDB" id="A0A8H3ULA9"/>
<evidence type="ECO:0000313" key="5">
    <source>
        <dbReference type="Proteomes" id="UP000490939"/>
    </source>
</evidence>
<evidence type="ECO:0000313" key="1">
    <source>
        <dbReference type="EMBL" id="KAE9971391.1"/>
    </source>
</evidence>
<dbReference type="Proteomes" id="UP000447873">
    <property type="component" value="Unassembled WGS sequence"/>
</dbReference>
<gene>
    <name evidence="2" type="ORF">BLS_002925</name>
    <name evidence="3" type="ORF">EG327_005829</name>
    <name evidence="1" type="ORF">EG328_005702</name>
</gene>
<protein>
    <submittedName>
        <fullName evidence="1">Uncharacterized protein</fullName>
    </submittedName>
</protein>
<dbReference type="EMBL" id="WNWR01000339">
    <property type="protein sequence ID" value="KAE9982430.1"/>
    <property type="molecule type" value="Genomic_DNA"/>
</dbReference>
<dbReference type="Proteomes" id="UP000490939">
    <property type="component" value="Unassembled WGS sequence"/>
</dbReference>
<proteinExistence type="predicted"/>
<accession>A0A8H3ULA9</accession>
<organism evidence="1 4">
    <name type="scientific">Venturia inaequalis</name>
    <name type="common">Apple scab fungus</name>
    <dbReference type="NCBI Taxonomy" id="5025"/>
    <lineage>
        <taxon>Eukaryota</taxon>
        <taxon>Fungi</taxon>
        <taxon>Dikarya</taxon>
        <taxon>Ascomycota</taxon>
        <taxon>Pezizomycotina</taxon>
        <taxon>Dothideomycetes</taxon>
        <taxon>Pleosporomycetidae</taxon>
        <taxon>Venturiales</taxon>
        <taxon>Venturiaceae</taxon>
        <taxon>Venturia</taxon>
    </lineage>
</organism>
<keyword evidence="5" id="KW-1185">Reference proteome</keyword>
<comment type="caution">
    <text evidence="1">The sequence shown here is derived from an EMBL/GenBank/DDBJ whole genome shotgun (WGS) entry which is preliminary data.</text>
</comment>
<dbReference type="Proteomes" id="UP000433883">
    <property type="component" value="Unassembled WGS sequence"/>
</dbReference>
<evidence type="ECO:0000313" key="2">
    <source>
        <dbReference type="EMBL" id="KAE9974775.1"/>
    </source>
</evidence>
<name>A0A8H3ULA9_VENIN</name>
<evidence type="ECO:0000313" key="4">
    <source>
        <dbReference type="Proteomes" id="UP000447873"/>
    </source>
</evidence>